<feature type="compositionally biased region" description="Basic and acidic residues" evidence="3">
    <location>
        <begin position="709"/>
        <end position="724"/>
    </location>
</feature>
<dbReference type="InterPro" id="IPR001356">
    <property type="entry name" value="HD"/>
</dbReference>
<dbReference type="PANTHER" id="PTHR35743">
    <property type="entry name" value="NODULIN HOMEOBOX"/>
    <property type="match status" value="1"/>
</dbReference>
<dbReference type="InterPro" id="IPR039325">
    <property type="entry name" value="NDX"/>
</dbReference>
<keyword evidence="2" id="KW-0238">DNA-binding</keyword>
<evidence type="ECO:0000256" key="3">
    <source>
        <dbReference type="SAM" id="MobiDB-lite"/>
    </source>
</evidence>
<dbReference type="InterPro" id="IPR057287">
    <property type="entry name" value="Ndx_N"/>
</dbReference>
<gene>
    <name evidence="5" type="ORF">TIFTF001_007380</name>
</gene>
<comment type="caution">
    <text evidence="5">The sequence shown here is derived from an EMBL/GenBank/DDBJ whole genome shotgun (WGS) entry which is preliminary data.</text>
</comment>
<dbReference type="Proteomes" id="UP001187192">
    <property type="component" value="Unassembled WGS sequence"/>
</dbReference>
<evidence type="ECO:0000259" key="4">
    <source>
        <dbReference type="PROSITE" id="PS50071"/>
    </source>
</evidence>
<feature type="region of interest" description="Disordered" evidence="3">
    <location>
        <begin position="585"/>
        <end position="732"/>
    </location>
</feature>
<dbReference type="Gramene" id="FCD_00007033-RA">
    <property type="protein sequence ID" value="FCD_00007033-RA:cds"/>
    <property type="gene ID" value="FCD_00007033"/>
</dbReference>
<comment type="subcellular location">
    <subcellularLocation>
        <location evidence="1 2">Nucleus</location>
    </subcellularLocation>
</comment>
<keyword evidence="2" id="KW-0539">Nucleus</keyword>
<proteinExistence type="predicted"/>
<feature type="compositionally biased region" description="Polar residues" evidence="3">
    <location>
        <begin position="668"/>
        <end position="694"/>
    </location>
</feature>
<evidence type="ECO:0000256" key="2">
    <source>
        <dbReference type="PROSITE-ProRule" id="PRU00108"/>
    </source>
</evidence>
<dbReference type="GO" id="GO:0003697">
    <property type="term" value="F:single-stranded DNA binding"/>
    <property type="evidence" value="ECO:0007669"/>
    <property type="project" value="InterPro"/>
</dbReference>
<dbReference type="CDD" id="cd00086">
    <property type="entry name" value="homeodomain"/>
    <property type="match status" value="1"/>
</dbReference>
<dbReference type="InterPro" id="IPR056559">
    <property type="entry name" value="NDX_C"/>
</dbReference>
<feature type="DNA-binding region" description="Homeobox" evidence="2">
    <location>
        <begin position="726"/>
        <end position="792"/>
    </location>
</feature>
<dbReference type="Pfam" id="PF24426">
    <property type="entry name" value="HTH_NDX"/>
    <property type="match status" value="1"/>
</dbReference>
<reference evidence="5" key="1">
    <citation type="submission" date="2023-07" db="EMBL/GenBank/DDBJ databases">
        <title>draft genome sequence of fig (Ficus carica).</title>
        <authorList>
            <person name="Takahashi T."/>
            <person name="Nishimura K."/>
        </authorList>
    </citation>
    <scope>NUCLEOTIDE SEQUENCE</scope>
</reference>
<dbReference type="InterPro" id="IPR056560">
    <property type="entry name" value="HTH_NDX"/>
</dbReference>
<dbReference type="GO" id="GO:0005634">
    <property type="term" value="C:nucleus"/>
    <property type="evidence" value="ECO:0007669"/>
    <property type="project" value="UniProtKB-SubCell"/>
</dbReference>
<organism evidence="5 6">
    <name type="scientific">Ficus carica</name>
    <name type="common">Common fig</name>
    <dbReference type="NCBI Taxonomy" id="3494"/>
    <lineage>
        <taxon>Eukaryota</taxon>
        <taxon>Viridiplantae</taxon>
        <taxon>Streptophyta</taxon>
        <taxon>Embryophyta</taxon>
        <taxon>Tracheophyta</taxon>
        <taxon>Spermatophyta</taxon>
        <taxon>Magnoliopsida</taxon>
        <taxon>eudicotyledons</taxon>
        <taxon>Gunneridae</taxon>
        <taxon>Pentapetalae</taxon>
        <taxon>rosids</taxon>
        <taxon>fabids</taxon>
        <taxon>Rosales</taxon>
        <taxon>Moraceae</taxon>
        <taxon>Ficeae</taxon>
        <taxon>Ficus</taxon>
    </lineage>
</organism>
<evidence type="ECO:0000313" key="6">
    <source>
        <dbReference type="Proteomes" id="UP001187192"/>
    </source>
</evidence>
<protein>
    <recommendedName>
        <fullName evidence="4">Homeobox domain-containing protein</fullName>
    </recommendedName>
</protein>
<dbReference type="AlphaFoldDB" id="A0AA88A2X1"/>
<feature type="region of interest" description="Disordered" evidence="3">
    <location>
        <begin position="792"/>
        <end position="833"/>
    </location>
</feature>
<keyword evidence="6" id="KW-1185">Reference proteome</keyword>
<dbReference type="SMART" id="SM00389">
    <property type="entry name" value="HOX"/>
    <property type="match status" value="1"/>
</dbReference>
<dbReference type="PROSITE" id="PS50071">
    <property type="entry name" value="HOMEOBOX_2"/>
    <property type="match status" value="1"/>
</dbReference>
<evidence type="ECO:0000256" key="1">
    <source>
        <dbReference type="ARBA" id="ARBA00004123"/>
    </source>
</evidence>
<evidence type="ECO:0000313" key="5">
    <source>
        <dbReference type="EMBL" id="GMN38158.1"/>
    </source>
</evidence>
<feature type="domain" description="Homeobox" evidence="4">
    <location>
        <begin position="724"/>
        <end position="791"/>
    </location>
</feature>
<accession>A0AA88A2X1</accession>
<dbReference type="Pfam" id="PF25246">
    <property type="entry name" value="Nodulin_N"/>
    <property type="match status" value="1"/>
</dbReference>
<sequence>MRNNKEEPSTSATQVVDLISAVKELHRLNSQELNKLLRDSENFTIQYVTEKGSVLKIDTEKFVGFLPLHLIAVLTSSGRDEALFRYLLCGLRLLHSLCELAPRNAKLEQILLDDVKVSEQLLDMVFYLLIVCGGVEQKNHDFGAIPLMHSALVACSLHLLTGFIASQWPDLVHVLLAHPKVEIFMDAAFGALCAAIKFLDIKISAQYSHFSTNSSLSGEQEVNYLCQQCEASLQFLHSLCQQKPFRERLLRNKELCGKGGIMFVAHAILRLNVTSNVIKSSRVVAAISRMKAKILSILVSICEADSISYLDEVASSPGTLDLAKSVASEALDLLKTAVDRDPTPGSDRSYPMGFVQLNAMRLADIFSDDSNFRSYITISFTRVLTAIFSLPHGDFLSSWCSSELPVKEEDGSIEYDSFASAGWVLDIFSSTNLQNPTDIELSVVSNSLQQAFYTHQRTSLFVKVIANLHCFVPTICEEQDRNLFLNKFMECLEMDPSNVLPGFSFTSDAPKAASICRNLRSLLSHAESLIPNFLNEEDVQLLRVFYNQLLSLLNSSEREENQAEERKYEESMSWDEFAKLKLSEHHKEARSAGGGSSPLLRKEPPNLNNRSSSLKEEMSENSAFQDADQKHPNIEHASQGGDAVREDKGKSSRSAFGGTAEIDKDAQNVETSGSDTSSTRGKNNVDQMDSSDFPKSSAPVKESGYGRNAAEEKKAETVQRDEKQRRKRKRTIMNDTQVELMERALLDEPDMQRNATLILAWAEKLSLHGSEVTWSQLKNWLNNRKARLARTGKDVRPTLEVDNSLPERQGGPVLRSNYSPESHGEDASVQPNAVRDPQAIMWRSSAAETSEAALAEGASGPSEFVQCEPGQQVILVDTAGEEMAKGKVFQVNGKWHGKNLDELRTCVVDVKELKVKRGTRLPHPSVATGGSFEEAETRIGVMRVLWDSSKIFALRSK</sequence>
<dbReference type="Pfam" id="PF24679">
    <property type="entry name" value="Nodulin_C"/>
    <property type="match status" value="1"/>
</dbReference>
<dbReference type="EMBL" id="BTGU01000007">
    <property type="protein sequence ID" value="GMN38158.1"/>
    <property type="molecule type" value="Genomic_DNA"/>
</dbReference>
<name>A0AA88A2X1_FICCA</name>
<keyword evidence="2" id="KW-0371">Homeobox</keyword>
<dbReference type="PANTHER" id="PTHR35743:SF1">
    <property type="entry name" value="NODULIN HOMEOBOX"/>
    <property type="match status" value="1"/>
</dbReference>
<dbReference type="GO" id="GO:0009908">
    <property type="term" value="P:flower development"/>
    <property type="evidence" value="ECO:0007669"/>
    <property type="project" value="InterPro"/>
</dbReference>